<feature type="domain" description="DUF1206" evidence="2">
    <location>
        <begin position="116"/>
        <end position="181"/>
    </location>
</feature>
<sequence>MTTAGNAGHAAVDAARDTTDNKYFQLLGRVGLAAYGLVHFTIAYLAVRVALGASGAKADKGGALATLAAQPGGRALLWAVTVGLAVLVLWRLGEATVGLRWVQPHHKRIRKRIESALTAVVFGLLAVSAGKLAAGGGAGSDAQQKALTARVLALPLGQLLVGTVGVALLALAAYEIYRGIRKKFVEDLDLSTASPTARTAAIRLGQAGYPALGIAYGTIGMLIITMAVTYRPNKAVGLDAALTTLAAQPYGTALLLLVAAGLACFGLYCLFDARYRRG</sequence>
<protein>
    <submittedName>
        <fullName evidence="3">DUF1206 domain-containing protein</fullName>
    </submittedName>
</protein>
<feature type="transmembrane region" description="Helical" evidence="1">
    <location>
        <begin position="32"/>
        <end position="55"/>
    </location>
</feature>
<keyword evidence="4" id="KW-1185">Reference proteome</keyword>
<feature type="transmembrane region" description="Helical" evidence="1">
    <location>
        <begin position="207"/>
        <end position="230"/>
    </location>
</feature>
<dbReference type="InterPro" id="IPR009597">
    <property type="entry name" value="DUF1206"/>
</dbReference>
<feature type="transmembrane region" description="Helical" evidence="1">
    <location>
        <begin position="152"/>
        <end position="174"/>
    </location>
</feature>
<reference evidence="3" key="1">
    <citation type="submission" date="2020-11" db="EMBL/GenBank/DDBJ databases">
        <title>Isolation and identification of active actinomycetes.</title>
        <authorList>
            <person name="Sun X."/>
        </authorList>
    </citation>
    <scope>NUCLEOTIDE SEQUENCE</scope>
    <source>
        <strain evidence="3">NEAU-A11</strain>
    </source>
</reference>
<name>A0A931CHH6_9ACTN</name>
<feature type="transmembrane region" description="Helical" evidence="1">
    <location>
        <begin position="250"/>
        <end position="271"/>
    </location>
</feature>
<dbReference type="EMBL" id="JADQTO010000026">
    <property type="protein sequence ID" value="MBG0567353.1"/>
    <property type="molecule type" value="Genomic_DNA"/>
</dbReference>
<gene>
    <name evidence="3" type="ORF">I4J89_38485</name>
</gene>
<evidence type="ECO:0000256" key="1">
    <source>
        <dbReference type="SAM" id="Phobius"/>
    </source>
</evidence>
<dbReference type="AlphaFoldDB" id="A0A931CHH6"/>
<keyword evidence="1" id="KW-0812">Transmembrane</keyword>
<accession>A0A931CHH6</accession>
<feature type="transmembrane region" description="Helical" evidence="1">
    <location>
        <begin position="113"/>
        <end position="132"/>
    </location>
</feature>
<evidence type="ECO:0000313" key="4">
    <source>
        <dbReference type="Proteomes" id="UP000598146"/>
    </source>
</evidence>
<evidence type="ECO:0000259" key="2">
    <source>
        <dbReference type="Pfam" id="PF06724"/>
    </source>
</evidence>
<keyword evidence="1" id="KW-1133">Transmembrane helix</keyword>
<dbReference type="RefSeq" id="WP_196419120.1">
    <property type="nucleotide sequence ID" value="NZ_JADQTO010000026.1"/>
</dbReference>
<dbReference type="Pfam" id="PF06724">
    <property type="entry name" value="DUF1206"/>
    <property type="match status" value="3"/>
</dbReference>
<feature type="transmembrane region" description="Helical" evidence="1">
    <location>
        <begin position="75"/>
        <end position="92"/>
    </location>
</feature>
<feature type="domain" description="DUF1206" evidence="2">
    <location>
        <begin position="30"/>
        <end position="96"/>
    </location>
</feature>
<proteinExistence type="predicted"/>
<feature type="domain" description="DUF1206" evidence="2">
    <location>
        <begin position="207"/>
        <end position="276"/>
    </location>
</feature>
<organism evidence="3 4">
    <name type="scientific">Actinoplanes aureus</name>
    <dbReference type="NCBI Taxonomy" id="2792083"/>
    <lineage>
        <taxon>Bacteria</taxon>
        <taxon>Bacillati</taxon>
        <taxon>Actinomycetota</taxon>
        <taxon>Actinomycetes</taxon>
        <taxon>Micromonosporales</taxon>
        <taxon>Micromonosporaceae</taxon>
        <taxon>Actinoplanes</taxon>
    </lineage>
</organism>
<keyword evidence="1" id="KW-0472">Membrane</keyword>
<comment type="caution">
    <text evidence="3">The sequence shown here is derived from an EMBL/GenBank/DDBJ whole genome shotgun (WGS) entry which is preliminary data.</text>
</comment>
<dbReference type="Proteomes" id="UP000598146">
    <property type="component" value="Unassembled WGS sequence"/>
</dbReference>
<evidence type="ECO:0000313" key="3">
    <source>
        <dbReference type="EMBL" id="MBG0567353.1"/>
    </source>
</evidence>